<feature type="non-terminal residue" evidence="1">
    <location>
        <position position="108"/>
    </location>
</feature>
<name>A0A075B4N5_ROZAC</name>
<organism evidence="1 2">
    <name type="scientific">Rozella allomycis (strain CSF55)</name>
    <dbReference type="NCBI Taxonomy" id="988480"/>
    <lineage>
        <taxon>Eukaryota</taxon>
        <taxon>Fungi</taxon>
        <taxon>Fungi incertae sedis</taxon>
        <taxon>Cryptomycota</taxon>
        <taxon>Cryptomycota incertae sedis</taxon>
        <taxon>Rozella</taxon>
    </lineage>
</organism>
<proteinExistence type="predicted"/>
<dbReference type="Proteomes" id="UP000030755">
    <property type="component" value="Unassembled WGS sequence"/>
</dbReference>
<reference evidence="1 2" key="1">
    <citation type="journal article" date="2013" name="Curr. Biol.">
        <title>Shared signatures of parasitism and phylogenomics unite Cryptomycota and microsporidia.</title>
        <authorList>
            <person name="James T.Y."/>
            <person name="Pelin A."/>
            <person name="Bonen L."/>
            <person name="Ahrendt S."/>
            <person name="Sain D."/>
            <person name="Corradi N."/>
            <person name="Stajich J.E."/>
        </authorList>
    </citation>
    <scope>NUCLEOTIDE SEQUENCE [LARGE SCALE GENOMIC DNA]</scope>
    <source>
        <strain evidence="1 2">CSF55</strain>
    </source>
</reference>
<gene>
    <name evidence="1" type="ORF">O9G_006414</name>
</gene>
<dbReference type="EMBL" id="KE560593">
    <property type="protein sequence ID" value="EPZ36327.1"/>
    <property type="molecule type" value="Genomic_DNA"/>
</dbReference>
<dbReference type="AlphaFoldDB" id="A0A075B4N5"/>
<evidence type="ECO:0000313" key="1">
    <source>
        <dbReference type="EMBL" id="EPZ36327.1"/>
    </source>
</evidence>
<keyword evidence="2" id="KW-1185">Reference proteome</keyword>
<evidence type="ECO:0000313" key="2">
    <source>
        <dbReference type="Proteomes" id="UP000030755"/>
    </source>
</evidence>
<sequence>MDNPDVYYRQLVESFVSIMNQYYKDEKARGKALHTFFSNWFGIGKVKQSEHGTSEEDLLIDQKALVEIKNEVGKGGGCLEGQLLSYFLKALPIGKLNRAYFVIGIVGP</sequence>
<protein>
    <submittedName>
        <fullName evidence="1">Uncharacterized protein</fullName>
    </submittedName>
</protein>
<accession>A0A075B4N5</accession>
<dbReference type="HOGENOM" id="CLU_2203370_0_0_1"/>